<evidence type="ECO:0000256" key="2">
    <source>
        <dbReference type="ARBA" id="ARBA00022692"/>
    </source>
</evidence>
<evidence type="ECO:0000256" key="1">
    <source>
        <dbReference type="ARBA" id="ARBA00004370"/>
    </source>
</evidence>
<evidence type="ECO:0000259" key="6">
    <source>
        <dbReference type="Pfam" id="PF04116"/>
    </source>
</evidence>
<comment type="subcellular location">
    <subcellularLocation>
        <location evidence="1">Membrane</location>
    </subcellularLocation>
</comment>
<reference evidence="7 8" key="1">
    <citation type="journal article" date="2017" name="PLoS Biol.">
        <title>The sea cucumber genome provides insights into morphological evolution and visceral regeneration.</title>
        <authorList>
            <person name="Zhang X."/>
            <person name="Sun L."/>
            <person name="Yuan J."/>
            <person name="Sun Y."/>
            <person name="Gao Y."/>
            <person name="Zhang L."/>
            <person name="Li S."/>
            <person name="Dai H."/>
            <person name="Hamel J.F."/>
            <person name="Liu C."/>
            <person name="Yu Y."/>
            <person name="Liu S."/>
            <person name="Lin W."/>
            <person name="Guo K."/>
            <person name="Jin S."/>
            <person name="Xu P."/>
            <person name="Storey K.B."/>
            <person name="Huan P."/>
            <person name="Zhang T."/>
            <person name="Zhou Y."/>
            <person name="Zhang J."/>
            <person name="Lin C."/>
            <person name="Li X."/>
            <person name="Xing L."/>
            <person name="Huo D."/>
            <person name="Sun M."/>
            <person name="Wang L."/>
            <person name="Mercier A."/>
            <person name="Li F."/>
            <person name="Yang H."/>
            <person name="Xiang J."/>
        </authorList>
    </citation>
    <scope>NUCLEOTIDE SEQUENCE [LARGE SCALE GENOMIC DNA]</scope>
    <source>
        <strain evidence="7">Shaxun</strain>
        <tissue evidence="7">Muscle</tissue>
    </source>
</reference>
<feature type="transmembrane region" description="Helical" evidence="5">
    <location>
        <begin position="203"/>
        <end position="220"/>
    </location>
</feature>
<dbReference type="GO" id="GO:0016491">
    <property type="term" value="F:oxidoreductase activity"/>
    <property type="evidence" value="ECO:0007669"/>
    <property type="project" value="InterPro"/>
</dbReference>
<dbReference type="GO" id="GO:0016020">
    <property type="term" value="C:membrane"/>
    <property type="evidence" value="ECO:0007669"/>
    <property type="project" value="UniProtKB-SubCell"/>
</dbReference>
<dbReference type="STRING" id="307972.A0A2G8K324"/>
<dbReference type="InterPro" id="IPR050307">
    <property type="entry name" value="Sterol_Desaturase_Related"/>
</dbReference>
<dbReference type="AlphaFoldDB" id="A0A2G8K324"/>
<dbReference type="GO" id="GO:0008610">
    <property type="term" value="P:lipid biosynthetic process"/>
    <property type="evidence" value="ECO:0007669"/>
    <property type="project" value="InterPro"/>
</dbReference>
<keyword evidence="8" id="KW-1185">Reference proteome</keyword>
<comment type="caution">
    <text evidence="7">The sequence shown here is derived from an EMBL/GenBank/DDBJ whole genome shotgun (WGS) entry which is preliminary data.</text>
</comment>
<feature type="domain" description="Fatty acid hydroxylase" evidence="6">
    <location>
        <begin position="135"/>
        <end position="263"/>
    </location>
</feature>
<evidence type="ECO:0000256" key="4">
    <source>
        <dbReference type="ARBA" id="ARBA00023136"/>
    </source>
</evidence>
<organism evidence="7 8">
    <name type="scientific">Stichopus japonicus</name>
    <name type="common">Sea cucumber</name>
    <dbReference type="NCBI Taxonomy" id="307972"/>
    <lineage>
        <taxon>Eukaryota</taxon>
        <taxon>Metazoa</taxon>
        <taxon>Echinodermata</taxon>
        <taxon>Eleutherozoa</taxon>
        <taxon>Echinozoa</taxon>
        <taxon>Holothuroidea</taxon>
        <taxon>Aspidochirotacea</taxon>
        <taxon>Aspidochirotida</taxon>
        <taxon>Stichopodidae</taxon>
        <taxon>Apostichopus</taxon>
    </lineage>
</organism>
<gene>
    <name evidence="7" type="ORF">BSL78_20763</name>
</gene>
<accession>A0A2G8K324</accession>
<evidence type="ECO:0000256" key="5">
    <source>
        <dbReference type="SAM" id="Phobius"/>
    </source>
</evidence>
<evidence type="ECO:0000256" key="3">
    <source>
        <dbReference type="ARBA" id="ARBA00022989"/>
    </source>
</evidence>
<dbReference type="InterPro" id="IPR006694">
    <property type="entry name" value="Fatty_acid_hydroxylase"/>
</dbReference>
<evidence type="ECO:0000313" key="8">
    <source>
        <dbReference type="Proteomes" id="UP000230750"/>
    </source>
</evidence>
<keyword evidence="4 5" id="KW-0472">Membrane</keyword>
<protein>
    <submittedName>
        <fullName evidence="7">Putative lathosterol oxidase-like</fullName>
    </submittedName>
</protein>
<dbReference type="OrthoDB" id="408954at2759"/>
<dbReference type="EMBL" id="MRZV01000938">
    <property type="protein sequence ID" value="PIK42401.1"/>
    <property type="molecule type" value="Genomic_DNA"/>
</dbReference>
<feature type="transmembrane region" description="Helical" evidence="5">
    <location>
        <begin position="43"/>
        <end position="69"/>
    </location>
</feature>
<evidence type="ECO:0000313" key="7">
    <source>
        <dbReference type="EMBL" id="PIK42401.1"/>
    </source>
</evidence>
<name>A0A2G8K324_STIJA</name>
<proteinExistence type="predicted"/>
<dbReference type="PANTHER" id="PTHR11863">
    <property type="entry name" value="STEROL DESATURASE"/>
    <property type="match status" value="1"/>
</dbReference>
<keyword evidence="3 5" id="KW-1133">Transmembrane helix</keyword>
<dbReference type="Pfam" id="PF04116">
    <property type="entry name" value="FA_hydroxylase"/>
    <property type="match status" value="1"/>
</dbReference>
<dbReference type="Proteomes" id="UP000230750">
    <property type="component" value="Unassembled WGS sequence"/>
</dbReference>
<feature type="transmembrane region" description="Helical" evidence="5">
    <location>
        <begin position="90"/>
        <end position="113"/>
    </location>
</feature>
<keyword evidence="2 5" id="KW-0812">Transmembrane</keyword>
<feature type="transmembrane region" description="Helical" evidence="5">
    <location>
        <begin position="125"/>
        <end position="148"/>
    </location>
</feature>
<sequence>MGTCEVQRTTNMDLVLHQFDEHLLTPYVYPETWLEDDIIRQALSLFVITLIGADLMYLLLASFSYVFIFDKRLTKHPRFLENQIWIEIKATLKAAPYTTMLTVVMFLIHIRGYSRLYDRIEEAPFGYWSVPLEVVTFLLFTDSCIYWIHRGLHHRLVYSTLHKPHHAYKITTPFASHAFHPIDGFSQSLPYHLYPLLFPMHKYLYLTFFVMVNFWTVSIHDGDFRVPEFMKPFVNGSAHHTDHHLYYNYNYGQFFTLWDRIGGSFRDPSSYSGEGPMDQILNSEKLEDFMNKKQDFIEEKISLTAGYKRQDSKVARRR</sequence>
<dbReference type="GO" id="GO:0005506">
    <property type="term" value="F:iron ion binding"/>
    <property type="evidence" value="ECO:0007669"/>
    <property type="project" value="InterPro"/>
</dbReference>